<accession>A0A7X0LKH2</accession>
<keyword evidence="1" id="KW-1133">Transmembrane helix</keyword>
<keyword evidence="1" id="KW-0472">Membrane</keyword>
<dbReference type="AlphaFoldDB" id="A0A7X0LKH2"/>
<evidence type="ECO:0000313" key="2">
    <source>
        <dbReference type="EMBL" id="MBB6429854.1"/>
    </source>
</evidence>
<gene>
    <name evidence="2" type="ORF">HNQ40_001660</name>
</gene>
<feature type="transmembrane region" description="Helical" evidence="1">
    <location>
        <begin position="99"/>
        <end position="124"/>
    </location>
</feature>
<dbReference type="RefSeq" id="WP_184677414.1">
    <property type="nucleotide sequence ID" value="NZ_JACHGY010000001.1"/>
</dbReference>
<keyword evidence="3" id="KW-1185">Reference proteome</keyword>
<comment type="caution">
    <text evidence="2">The sequence shown here is derived from an EMBL/GenBank/DDBJ whole genome shotgun (WGS) entry which is preliminary data.</text>
</comment>
<feature type="transmembrane region" description="Helical" evidence="1">
    <location>
        <begin position="242"/>
        <end position="261"/>
    </location>
</feature>
<feature type="transmembrane region" description="Helical" evidence="1">
    <location>
        <begin position="21"/>
        <end position="39"/>
    </location>
</feature>
<dbReference type="PANTHER" id="PTHR43471:SF10">
    <property type="entry name" value="SLL1107 PROTEIN"/>
    <property type="match status" value="1"/>
</dbReference>
<dbReference type="Proteomes" id="UP000541810">
    <property type="component" value="Unassembled WGS sequence"/>
</dbReference>
<dbReference type="EMBL" id="JACHGY010000001">
    <property type="protein sequence ID" value="MBB6429854.1"/>
    <property type="molecule type" value="Genomic_DNA"/>
</dbReference>
<feature type="transmembrane region" description="Helical" evidence="1">
    <location>
        <begin position="59"/>
        <end position="78"/>
    </location>
</feature>
<keyword evidence="1" id="KW-0812">Transmembrane</keyword>
<feature type="transmembrane region" description="Helical" evidence="1">
    <location>
        <begin position="211"/>
        <end position="235"/>
    </location>
</feature>
<proteinExistence type="predicted"/>
<feature type="transmembrane region" description="Helical" evidence="1">
    <location>
        <begin position="337"/>
        <end position="360"/>
    </location>
</feature>
<name>A0A7X0LKH2_9BACT</name>
<dbReference type="PANTHER" id="PTHR43471">
    <property type="entry name" value="ABC TRANSPORTER PERMEASE"/>
    <property type="match status" value="1"/>
</dbReference>
<feature type="transmembrane region" description="Helical" evidence="1">
    <location>
        <begin position="172"/>
        <end position="191"/>
    </location>
</feature>
<protein>
    <submittedName>
        <fullName evidence="2">ABC-type transport system involved in multi-copper enzyme maturation permease subunit</fullName>
    </submittedName>
</protein>
<sequence length="366" mass="39725">MIRQLLTISRNTFTESIRQPIFTVLTLIAALGLVLNPSLSAYSMETGDGDRKLLIDMGLSMVFLTGMLLAAFSATGVLSREIEQKTVLTVVSKPVNRALFVIGKYLGVVAAIFLAYWVLSLLFMGTYRHGVMSTARDDFDMPVIMLNLFAWLAALAVATVGNYLYNWVFTSTFIKTLAITSTLAFAGVLVVGKEWALQSPFTEFLDNRGQLLQIAIGLVFIFEAVLILTAVAIAVSTRLGQVMTLLICIATFLIGAITSSLSGKVNQRLSLPADMDVFQSLIAVATANTSAAQKIADIAQKLLYLVAPNLQFLWPADAITQGHSFIHDLEGNFTLSAVGMVSAYALMYTTVVLALAVILFQRREVG</sequence>
<evidence type="ECO:0000313" key="3">
    <source>
        <dbReference type="Proteomes" id="UP000541810"/>
    </source>
</evidence>
<evidence type="ECO:0000256" key="1">
    <source>
        <dbReference type="SAM" id="Phobius"/>
    </source>
</evidence>
<reference evidence="2 3" key="1">
    <citation type="submission" date="2020-08" db="EMBL/GenBank/DDBJ databases">
        <title>Genomic Encyclopedia of Type Strains, Phase IV (KMG-IV): sequencing the most valuable type-strain genomes for metagenomic binning, comparative biology and taxonomic classification.</title>
        <authorList>
            <person name="Goeker M."/>
        </authorList>
    </citation>
    <scope>NUCLEOTIDE SEQUENCE [LARGE SCALE GENOMIC DNA]</scope>
    <source>
        <strain evidence="2 3">DSM 103725</strain>
    </source>
</reference>
<organism evidence="2 3">
    <name type="scientific">Algisphaera agarilytica</name>
    <dbReference type="NCBI Taxonomy" id="1385975"/>
    <lineage>
        <taxon>Bacteria</taxon>
        <taxon>Pseudomonadati</taxon>
        <taxon>Planctomycetota</taxon>
        <taxon>Phycisphaerae</taxon>
        <taxon>Phycisphaerales</taxon>
        <taxon>Phycisphaeraceae</taxon>
        <taxon>Algisphaera</taxon>
    </lineage>
</organism>
<feature type="transmembrane region" description="Helical" evidence="1">
    <location>
        <begin position="144"/>
        <end position="165"/>
    </location>
</feature>